<evidence type="ECO:0000256" key="1">
    <source>
        <dbReference type="SAM" id="MobiDB-lite"/>
    </source>
</evidence>
<accession>A0A061QMK4</accession>
<organism evidence="2">
    <name type="scientific">Tetraselmis sp. GSL018</name>
    <dbReference type="NCBI Taxonomy" id="582737"/>
    <lineage>
        <taxon>Eukaryota</taxon>
        <taxon>Viridiplantae</taxon>
        <taxon>Chlorophyta</taxon>
        <taxon>core chlorophytes</taxon>
        <taxon>Chlorodendrophyceae</taxon>
        <taxon>Chlorodendrales</taxon>
        <taxon>Chlorodendraceae</taxon>
        <taxon>Tetraselmis</taxon>
    </lineage>
</organism>
<sequence>GRTERGEVASPRGRSEVANVSSLRGRRGLRCLRSPTDGMTGRSDKSRRLPQAPPAIRQAAKWKGLRQPQRQSPALGSLCQPPLLPVALPRALASQPRCPASLLGPRQSDESEGRSGSFFPAGPLKIRRPTRFCRPDMLDRDMEFLAFLPLSRGIGG</sequence>
<dbReference type="AlphaFoldDB" id="A0A061QMK4"/>
<name>A0A061QMK4_9CHLO</name>
<evidence type="ECO:0000313" key="2">
    <source>
        <dbReference type="EMBL" id="JAC61902.1"/>
    </source>
</evidence>
<reference evidence="2" key="1">
    <citation type="submission" date="2014-05" db="EMBL/GenBank/DDBJ databases">
        <title>The transcriptome of the halophilic microalga Tetraselmis sp. GSL018 isolated from the Great Salt Lake, Utah.</title>
        <authorList>
            <person name="Jinkerson R.E."/>
            <person name="D'Adamo S."/>
            <person name="Posewitz M.C."/>
        </authorList>
    </citation>
    <scope>NUCLEOTIDE SEQUENCE</scope>
    <source>
        <strain evidence="2">GSL018</strain>
    </source>
</reference>
<protein>
    <submittedName>
        <fullName evidence="2">Uncharacterized protein</fullName>
    </submittedName>
</protein>
<feature type="region of interest" description="Disordered" evidence="1">
    <location>
        <begin position="97"/>
        <end position="122"/>
    </location>
</feature>
<gene>
    <name evidence="2" type="ORF">TSPGSL018_24840</name>
</gene>
<feature type="region of interest" description="Disordered" evidence="1">
    <location>
        <begin position="1"/>
        <end position="80"/>
    </location>
</feature>
<feature type="non-terminal residue" evidence="2">
    <location>
        <position position="1"/>
    </location>
</feature>
<dbReference type="EMBL" id="GBEZ01025151">
    <property type="protein sequence ID" value="JAC61902.1"/>
    <property type="molecule type" value="Transcribed_RNA"/>
</dbReference>
<proteinExistence type="predicted"/>